<protein>
    <submittedName>
        <fullName evidence="1">DUF3077 domain-containing protein</fullName>
    </submittedName>
</protein>
<evidence type="ECO:0000313" key="1">
    <source>
        <dbReference type="EMBL" id="NES09648.1"/>
    </source>
</evidence>
<keyword evidence="2" id="KW-1185">Reference proteome</keyword>
<dbReference type="AlphaFoldDB" id="A0A6I5RQB5"/>
<name>A0A6I5RQB5_9PSED</name>
<dbReference type="Proteomes" id="UP000471751">
    <property type="component" value="Unassembled WGS sequence"/>
</dbReference>
<dbReference type="EMBL" id="JAAHBT010000065">
    <property type="protein sequence ID" value="NES09648.1"/>
    <property type="molecule type" value="Genomic_DNA"/>
</dbReference>
<reference evidence="1 2" key="1">
    <citation type="submission" date="2020-02" db="EMBL/GenBank/DDBJ databases">
        <title>Broccoli isolated Pseudomonas sp.</title>
        <authorList>
            <person name="Fujikawa T."/>
            <person name="Sawada H."/>
        </authorList>
    </citation>
    <scope>NUCLEOTIDE SEQUENCE [LARGE SCALE GENOMIC DNA]</scope>
    <source>
        <strain evidence="1 2">JCM 32154</strain>
    </source>
</reference>
<accession>A0A6I5RQB5</accession>
<dbReference type="RefSeq" id="WP_163934434.1">
    <property type="nucleotide sequence ID" value="NZ_BMQU01000014.1"/>
</dbReference>
<gene>
    <name evidence="1" type="ORF">G3O07_07740</name>
</gene>
<evidence type="ECO:0000313" key="2">
    <source>
        <dbReference type="Proteomes" id="UP000471751"/>
    </source>
</evidence>
<dbReference type="Pfam" id="PF11275">
    <property type="entry name" value="DUF3077"/>
    <property type="match status" value="1"/>
</dbReference>
<organism evidence="1 2">
    <name type="scientific">Pseudomonas laurentiana</name>
    <dbReference type="NCBI Taxonomy" id="2364649"/>
    <lineage>
        <taxon>Bacteria</taxon>
        <taxon>Pseudomonadati</taxon>
        <taxon>Pseudomonadota</taxon>
        <taxon>Gammaproteobacteria</taxon>
        <taxon>Pseudomonadales</taxon>
        <taxon>Pseudomonadaceae</taxon>
        <taxon>Pseudomonas</taxon>
    </lineage>
</organism>
<dbReference type="InterPro" id="IPR021427">
    <property type="entry name" value="DUF3077"/>
</dbReference>
<sequence>MSTSDSPPITTAHGVVFHCTGDAHQQRGLFCVADGVPLADALTSISDLLAPARAAVYAAAMGEQALAGDSAWLVHHSLDSAKAVVDALIGALNPP</sequence>
<proteinExistence type="predicted"/>
<comment type="caution">
    <text evidence="1">The sequence shown here is derived from an EMBL/GenBank/DDBJ whole genome shotgun (WGS) entry which is preliminary data.</text>
</comment>